<dbReference type="InterPro" id="IPR013858">
    <property type="entry name" value="Peptidase_M10B_C"/>
</dbReference>
<dbReference type="SUPFAM" id="SSF51120">
    <property type="entry name" value="beta-Roll"/>
    <property type="match status" value="1"/>
</dbReference>
<comment type="caution">
    <text evidence="6">The sequence shown here is derived from an EMBL/GenBank/DDBJ whole genome shotgun (WGS) entry which is preliminary data.</text>
</comment>
<feature type="region of interest" description="Disordered" evidence="4">
    <location>
        <begin position="252"/>
        <end position="274"/>
    </location>
</feature>
<evidence type="ECO:0000313" key="7">
    <source>
        <dbReference type="Proteomes" id="UP000289708"/>
    </source>
</evidence>
<feature type="region of interest" description="Disordered" evidence="4">
    <location>
        <begin position="451"/>
        <end position="481"/>
    </location>
</feature>
<dbReference type="EMBL" id="RYFI01000002">
    <property type="protein sequence ID" value="RXF75193.1"/>
    <property type="molecule type" value="Genomic_DNA"/>
</dbReference>
<gene>
    <name evidence="6" type="ORF">EK403_02715</name>
</gene>
<dbReference type="AlphaFoldDB" id="A0A4Q0MNH9"/>
<keyword evidence="7" id="KW-1185">Reference proteome</keyword>
<protein>
    <recommendedName>
        <fullName evidence="5">Peptidase M10 serralysin C-terminal domain-containing protein</fullName>
    </recommendedName>
</protein>
<dbReference type="Gene3D" id="2.150.10.10">
    <property type="entry name" value="Serralysin-like metalloprotease, C-terminal"/>
    <property type="match status" value="1"/>
</dbReference>
<organism evidence="6 7">
    <name type="scientific">Hansschlegelia zhihuaiae</name>
    <dbReference type="NCBI Taxonomy" id="405005"/>
    <lineage>
        <taxon>Bacteria</taxon>
        <taxon>Pseudomonadati</taxon>
        <taxon>Pseudomonadota</taxon>
        <taxon>Alphaproteobacteria</taxon>
        <taxon>Hyphomicrobiales</taxon>
        <taxon>Methylopilaceae</taxon>
        <taxon>Hansschlegelia</taxon>
    </lineage>
</organism>
<dbReference type="GO" id="GO:0005509">
    <property type="term" value="F:calcium ion binding"/>
    <property type="evidence" value="ECO:0007669"/>
    <property type="project" value="InterPro"/>
</dbReference>
<dbReference type="InterPro" id="IPR018511">
    <property type="entry name" value="Hemolysin-typ_Ca-bd_CS"/>
</dbReference>
<dbReference type="OrthoDB" id="9804931at2"/>
<dbReference type="Pfam" id="PF08548">
    <property type="entry name" value="Peptidase_M10_C"/>
    <property type="match status" value="1"/>
</dbReference>
<evidence type="ECO:0000313" key="6">
    <source>
        <dbReference type="EMBL" id="RXF75193.1"/>
    </source>
</evidence>
<dbReference type="PROSITE" id="PS00330">
    <property type="entry name" value="HEMOLYSIN_CALCIUM"/>
    <property type="match status" value="1"/>
</dbReference>
<feature type="domain" description="Peptidase M10 serralysin C-terminal" evidence="5">
    <location>
        <begin position="412"/>
        <end position="520"/>
    </location>
</feature>
<proteinExistence type="predicted"/>
<dbReference type="GO" id="GO:0005615">
    <property type="term" value="C:extracellular space"/>
    <property type="evidence" value="ECO:0007669"/>
    <property type="project" value="InterPro"/>
</dbReference>
<evidence type="ECO:0000256" key="4">
    <source>
        <dbReference type="SAM" id="MobiDB-lite"/>
    </source>
</evidence>
<keyword evidence="3" id="KW-0677">Repeat</keyword>
<dbReference type="Proteomes" id="UP000289708">
    <property type="component" value="Unassembled WGS sequence"/>
</dbReference>
<dbReference type="PRINTS" id="PR00313">
    <property type="entry name" value="CABNDNGRPT"/>
</dbReference>
<evidence type="ECO:0000259" key="5">
    <source>
        <dbReference type="Pfam" id="PF08548"/>
    </source>
</evidence>
<reference evidence="6 7" key="1">
    <citation type="submission" date="2018-12" db="EMBL/GenBank/DDBJ databases">
        <title>bacterium Hansschlegelia zhihuaiae S113.</title>
        <authorList>
            <person name="He J."/>
        </authorList>
    </citation>
    <scope>NUCLEOTIDE SEQUENCE [LARGE SCALE GENOMIC DNA]</scope>
    <source>
        <strain evidence="6 7">S 113</strain>
    </source>
</reference>
<evidence type="ECO:0000256" key="3">
    <source>
        <dbReference type="ARBA" id="ARBA00022737"/>
    </source>
</evidence>
<dbReference type="InterPro" id="IPR011049">
    <property type="entry name" value="Serralysin-like_metalloprot_C"/>
</dbReference>
<feature type="compositionally biased region" description="Acidic residues" evidence="4">
    <location>
        <begin position="259"/>
        <end position="274"/>
    </location>
</feature>
<evidence type="ECO:0000256" key="2">
    <source>
        <dbReference type="ARBA" id="ARBA00022525"/>
    </source>
</evidence>
<accession>A0A4Q0MNH9</accession>
<comment type="subcellular location">
    <subcellularLocation>
        <location evidence="1">Secreted</location>
    </subcellularLocation>
</comment>
<evidence type="ECO:0000256" key="1">
    <source>
        <dbReference type="ARBA" id="ARBA00004613"/>
    </source>
</evidence>
<keyword evidence="2" id="KW-0964">Secreted</keyword>
<name>A0A4Q0MNH9_9HYPH</name>
<sequence>MADTVVAKGETLDERLDMEGADTLRVEGVFAVSDEDETVRFTGPTDGASIVNEGTIENLAEEGRAIRFEEEIGERLVADIANSGVIRSDDDAVQIDEAPLSAGRLRIDNAEGGEFRSTVGSALDLGDAGAGFRSHVFNDGLMASRESDGVKIGGFGRIENTGQISGGKAAGYIDGADGITFEDEATGVVINSGLINGDRHAVDAGEGSDIRVVNEEGGVITGRNGSGVGSDGSATVINHGVITGAFSDLDGTDVHGSDVGEEDGGGPDGINDGDGDGVDVDFLATIDNYGVIRGTGAGGNGSDGLPNTSDGIAAGGGVIRNFEGAEIFGADRGILIDNSSQGSAGFVTRIENHGEITGGTGFAVRIVSDLDDVIVNGGAITGGDGVAIQFGSGDNTLAIEDGSEISGLSRGGGGQDVLDYSGFSEGVTVNLRSGAATGTGGVEGFEQVLGSDQDDQLSGSGRGDVLKGGDGDDALDGRNGADTLEGGAGADVFRFASEPGRGVDHVQDFMVGEDALELSASIFGPDAGDLAKAAFRIGDEARDASDRIIYDKASGALLFDADGKGGEDAVQFATLGAGLDLSRDDFSVA</sequence>